<name>A0A178Y6A3_SINSA</name>
<dbReference type="AlphaFoldDB" id="A0A178Y6A3"/>
<dbReference type="OrthoDB" id="9803810at2"/>
<dbReference type="InterPro" id="IPR018733">
    <property type="entry name" value="DUF2274"/>
</dbReference>
<proteinExistence type="predicted"/>
<comment type="caution">
    <text evidence="1">The sequence shown here is derived from an EMBL/GenBank/DDBJ whole genome shotgun (WGS) entry which is preliminary data.</text>
</comment>
<protein>
    <submittedName>
        <fullName evidence="1">Small protein</fullName>
    </submittedName>
</protein>
<dbReference type="RefSeq" id="WP_066876318.1">
    <property type="nucleotide sequence ID" value="NZ_LNQB01000081.1"/>
</dbReference>
<dbReference type="STRING" id="36856.ATB98_15840"/>
<evidence type="ECO:0000313" key="2">
    <source>
        <dbReference type="Proteomes" id="UP000078507"/>
    </source>
</evidence>
<accession>A0A178Y6A3</accession>
<keyword evidence="2" id="KW-1185">Reference proteome</keyword>
<sequence>MTKLKISAIPDDKPVKVTVELPAAVFRDLQAYAAILARDSGEPSPPDAAKLIVPMLIRFMETDRGFVKARRAPLPDERRRT</sequence>
<reference evidence="1 2" key="1">
    <citation type="submission" date="2015-11" db="EMBL/GenBank/DDBJ databases">
        <title>Ensifer anhuiense sp. nov., an effective nitrogen fixation bacterium with Glycine soja.</title>
        <authorList>
            <person name="Yan H."/>
            <person name="Chen W."/>
        </authorList>
    </citation>
    <scope>NUCLEOTIDE SEQUENCE [LARGE SCALE GENOMIC DNA]</scope>
    <source>
        <strain evidence="1 2">LMG 7837</strain>
    </source>
</reference>
<dbReference type="Proteomes" id="UP000078507">
    <property type="component" value="Unassembled WGS sequence"/>
</dbReference>
<dbReference type="EMBL" id="LNQB01000081">
    <property type="protein sequence ID" value="OAP43109.1"/>
    <property type="molecule type" value="Genomic_DNA"/>
</dbReference>
<evidence type="ECO:0000313" key="1">
    <source>
        <dbReference type="EMBL" id="OAP43109.1"/>
    </source>
</evidence>
<gene>
    <name evidence="1" type="ORF">ATB98_15840</name>
</gene>
<dbReference type="Pfam" id="PF10038">
    <property type="entry name" value="DUF2274"/>
    <property type="match status" value="1"/>
</dbReference>
<organism evidence="1 2">
    <name type="scientific">Sinorhizobium saheli</name>
    <dbReference type="NCBI Taxonomy" id="36856"/>
    <lineage>
        <taxon>Bacteria</taxon>
        <taxon>Pseudomonadati</taxon>
        <taxon>Pseudomonadota</taxon>
        <taxon>Alphaproteobacteria</taxon>
        <taxon>Hyphomicrobiales</taxon>
        <taxon>Rhizobiaceae</taxon>
        <taxon>Sinorhizobium/Ensifer group</taxon>
        <taxon>Sinorhizobium</taxon>
    </lineage>
</organism>